<proteinExistence type="predicted"/>
<keyword evidence="3" id="KW-1185">Reference proteome</keyword>
<evidence type="ECO:0000256" key="1">
    <source>
        <dbReference type="SAM" id="SignalP"/>
    </source>
</evidence>
<name>A0A1I5MI98_9SPHN</name>
<reference evidence="3" key="1">
    <citation type="submission" date="2016-10" db="EMBL/GenBank/DDBJ databases">
        <authorList>
            <person name="Varghese N."/>
            <person name="Submissions S."/>
        </authorList>
    </citation>
    <scope>NUCLEOTIDE SEQUENCE [LARGE SCALE GENOMIC DNA]</scope>
    <source>
        <strain evidence="3">CGMCC 1.7715</strain>
    </source>
</reference>
<feature type="chain" id="PRO_5011670866" evidence="1">
    <location>
        <begin position="24"/>
        <end position="141"/>
    </location>
</feature>
<accession>A0A1I5MI98</accession>
<organism evidence="2 3">
    <name type="scientific">Qipengyuania nanhaisediminis</name>
    <dbReference type="NCBI Taxonomy" id="604088"/>
    <lineage>
        <taxon>Bacteria</taxon>
        <taxon>Pseudomonadati</taxon>
        <taxon>Pseudomonadota</taxon>
        <taxon>Alphaproteobacteria</taxon>
        <taxon>Sphingomonadales</taxon>
        <taxon>Erythrobacteraceae</taxon>
        <taxon>Qipengyuania</taxon>
    </lineage>
</organism>
<evidence type="ECO:0000313" key="2">
    <source>
        <dbReference type="EMBL" id="SFP09027.1"/>
    </source>
</evidence>
<dbReference type="Proteomes" id="UP000199331">
    <property type="component" value="Unassembled WGS sequence"/>
</dbReference>
<feature type="signal peptide" evidence="1">
    <location>
        <begin position="1"/>
        <end position="23"/>
    </location>
</feature>
<dbReference type="EMBL" id="FOWZ01000002">
    <property type="protein sequence ID" value="SFP09027.1"/>
    <property type="molecule type" value="Genomic_DNA"/>
</dbReference>
<sequence length="141" mass="15401">MITSQLRVTLAGALILSSVPASAQDQSTLVPIAGVWSLGETRSCDSGPAWVFFADGYYAEVQLPDGAPAAVGIWRDEGDAIAYTHAHMPFEGHERPMRVRHLTIEERTAEKLTTRNYRGVTRTFHRCPANSLKVPAGQDAH</sequence>
<dbReference type="AlphaFoldDB" id="A0A1I5MI98"/>
<keyword evidence="1" id="KW-0732">Signal</keyword>
<dbReference type="RefSeq" id="WP_240956886.1">
    <property type="nucleotide sequence ID" value="NZ_FOWZ01000002.1"/>
</dbReference>
<gene>
    <name evidence="2" type="ORF">SAMN04488060_1369</name>
</gene>
<protein>
    <submittedName>
        <fullName evidence="2">Uncharacterized protein</fullName>
    </submittedName>
</protein>
<dbReference type="STRING" id="604088.SAMN04488060_1369"/>
<evidence type="ECO:0000313" key="3">
    <source>
        <dbReference type="Proteomes" id="UP000199331"/>
    </source>
</evidence>